<dbReference type="Proteomes" id="UP000474175">
    <property type="component" value="Unassembled WGS sequence"/>
</dbReference>
<dbReference type="AlphaFoldDB" id="A0A6L9LM11"/>
<gene>
    <name evidence="1" type="ORF">GK108_23590</name>
</gene>
<comment type="caution">
    <text evidence="1">The sequence shown here is derived from an EMBL/GenBank/DDBJ whole genome shotgun (WGS) entry which is preliminary data.</text>
</comment>
<evidence type="ECO:0000313" key="2">
    <source>
        <dbReference type="Proteomes" id="UP000474175"/>
    </source>
</evidence>
<accession>A0A6L9LM11</accession>
<dbReference type="RefSeq" id="WP_163953787.1">
    <property type="nucleotide sequence ID" value="NZ_JAAFZH010000013.1"/>
</dbReference>
<dbReference type="InterPro" id="IPR011250">
    <property type="entry name" value="OMP/PagP_B-barrel"/>
</dbReference>
<dbReference type="SUPFAM" id="SSF56925">
    <property type="entry name" value="OMPA-like"/>
    <property type="match status" value="1"/>
</dbReference>
<organism evidence="1 2">
    <name type="scientific">Spirosoma terrae</name>
    <dbReference type="NCBI Taxonomy" id="1968276"/>
    <lineage>
        <taxon>Bacteria</taxon>
        <taxon>Pseudomonadati</taxon>
        <taxon>Bacteroidota</taxon>
        <taxon>Cytophagia</taxon>
        <taxon>Cytophagales</taxon>
        <taxon>Cytophagaceae</taxon>
        <taxon>Spirosoma</taxon>
    </lineage>
</organism>
<dbReference type="EMBL" id="JAAFZH010000013">
    <property type="protein sequence ID" value="NDU97889.1"/>
    <property type="molecule type" value="Genomic_DNA"/>
</dbReference>
<proteinExistence type="predicted"/>
<protein>
    <submittedName>
        <fullName evidence="1">Uncharacterized protein</fullName>
    </submittedName>
</protein>
<sequence>MKPVVGLLVGSCLIGHIATGQTIDTVYSSAYLKKSTSFAWFHYGGDLLRMPGGQAPYSGGSIPFSSKVIPRLTIGGVHFWGHADMYVTFPLPLAIGKSHAAFNDGSYKEGVETGLRIYPRALAPNRLTPYVGICFKRQAYGHQEKDTPFGKGYPEFDRFMAPLQAGVTYSTNRFHLTAGVYYQRNRNVTYSYSPTASGPLSFNPVTVNIGLVRYIDTDKSMARPEGVQQANIKAHILRKHKKESSWYAGIGPSVGMQMSKSSYFKAKYPYFYDDMTGGIMPDVTFGYYASKPDLNLGVSYRTMGTHLEAYGTDIRLRRHSFMLEGYKFLFNYLGFVPYIGPTLAVESLSATVTEAGQQRRYSQIKPGIGIIAGWDIRVTRTGTSLLRTNLRYTPGLKLQIGDESIKFDHLEFNFIQYVHFIGRNKLYKSYSR</sequence>
<evidence type="ECO:0000313" key="1">
    <source>
        <dbReference type="EMBL" id="NDU97889.1"/>
    </source>
</evidence>
<dbReference type="Gene3D" id="2.40.160.20">
    <property type="match status" value="1"/>
</dbReference>
<name>A0A6L9LM11_9BACT</name>
<reference evidence="1 2" key="1">
    <citation type="submission" date="2020-02" db="EMBL/GenBank/DDBJ databases">
        <title>Draft genome sequence of two Spirosoma agri KCTC 52727 and Spirosoma terrae KCTC 52035.</title>
        <authorList>
            <person name="Rojas J."/>
            <person name="Ambika Manirajan B."/>
            <person name="Suarez C."/>
            <person name="Ratering S."/>
            <person name="Schnell S."/>
        </authorList>
    </citation>
    <scope>NUCLEOTIDE SEQUENCE [LARGE SCALE GENOMIC DNA]</scope>
    <source>
        <strain evidence="1 2">KCTC 52035</strain>
    </source>
</reference>
<keyword evidence="2" id="KW-1185">Reference proteome</keyword>